<proteinExistence type="predicted"/>
<dbReference type="RefSeq" id="WP_047884628.1">
    <property type="nucleotide sequence ID" value="NZ_CP071326.1"/>
</dbReference>
<dbReference type="AlphaFoldDB" id="A0A0J1HFQ5"/>
<feature type="signal peptide" evidence="1">
    <location>
        <begin position="1"/>
        <end position="21"/>
    </location>
</feature>
<dbReference type="Proteomes" id="UP000035909">
    <property type="component" value="Unassembled WGS sequence"/>
</dbReference>
<gene>
    <name evidence="2" type="ORF">ABT57_07935</name>
</gene>
<dbReference type="OrthoDB" id="5587566at2"/>
<reference evidence="2 3" key="1">
    <citation type="submission" date="2015-05" db="EMBL/GenBank/DDBJ databases">
        <title>Photobacterium galathea sp. nov.</title>
        <authorList>
            <person name="Machado H."/>
            <person name="Gram L."/>
        </authorList>
    </citation>
    <scope>NUCLEOTIDE SEQUENCE [LARGE SCALE GENOMIC DNA]</scope>
    <source>
        <strain evidence="2 3">DSM 22954</strain>
    </source>
</reference>
<keyword evidence="1" id="KW-0732">Signal</keyword>
<keyword evidence="3" id="KW-1185">Reference proteome</keyword>
<accession>A0A0J1HFQ5</accession>
<evidence type="ECO:0000313" key="2">
    <source>
        <dbReference type="EMBL" id="KLV10463.1"/>
    </source>
</evidence>
<comment type="caution">
    <text evidence="2">The sequence shown here is derived from an EMBL/GenBank/DDBJ whole genome shotgun (WGS) entry which is preliminary data.</text>
</comment>
<dbReference type="PATRIC" id="fig|320778.3.peg.1722"/>
<feature type="chain" id="PRO_5005252427" evidence="1">
    <location>
        <begin position="22"/>
        <end position="158"/>
    </location>
</feature>
<name>A0A0J1HFQ5_9GAMM</name>
<sequence length="158" mass="17077">MKTLTAVLTIALLSGAGQTLACSYDGQMNNPFTQSYPGSLNIALATRAAIENGTLTPPESLRGQPGLRRASWWLNLLARELSEHYSADIYVYLVDSHLWSRVSPDLRHPQIHSDPAPTGSQVLLLSEATLHELVNNRLSLSQAVDIGIAQFSLGAGKV</sequence>
<evidence type="ECO:0000313" key="3">
    <source>
        <dbReference type="Proteomes" id="UP000035909"/>
    </source>
</evidence>
<organism evidence="2 3">
    <name type="scientific">Photobacterium ganghwense</name>
    <dbReference type="NCBI Taxonomy" id="320778"/>
    <lineage>
        <taxon>Bacteria</taxon>
        <taxon>Pseudomonadati</taxon>
        <taxon>Pseudomonadota</taxon>
        <taxon>Gammaproteobacteria</taxon>
        <taxon>Vibrionales</taxon>
        <taxon>Vibrionaceae</taxon>
        <taxon>Photobacterium</taxon>
    </lineage>
</organism>
<dbReference type="EMBL" id="LDOU01000006">
    <property type="protein sequence ID" value="KLV10463.1"/>
    <property type="molecule type" value="Genomic_DNA"/>
</dbReference>
<evidence type="ECO:0000256" key="1">
    <source>
        <dbReference type="SAM" id="SignalP"/>
    </source>
</evidence>
<protein>
    <submittedName>
        <fullName evidence="2">Uncharacterized protein</fullName>
    </submittedName>
</protein>